<sequence length="131" mass="14288">MNLSGLSYIQFLLVDAFVVIYLFIRIHSTGSWAGINPVSALRSRRNDSLMRLVGFFSCVAASALTIAKDAIMSGQELDDVNLCRESVYLRQPVTPLDSVQLPGIKVGLLLWDLSSGFHLLALGCLLASWAS</sequence>
<protein>
    <submittedName>
        <fullName evidence="1">Uncharacterized protein</fullName>
    </submittedName>
</protein>
<comment type="caution">
    <text evidence="1">The sequence shown here is derived from an EMBL/GenBank/DDBJ whole genome shotgun (WGS) entry which is preliminary data.</text>
</comment>
<accession>A0ACC1LW90</accession>
<dbReference type="EMBL" id="JANBVB010002350">
    <property type="protein sequence ID" value="KAJ2886167.1"/>
    <property type="molecule type" value="Genomic_DNA"/>
</dbReference>
<name>A0ACC1LW90_9FUNG</name>
<evidence type="ECO:0000313" key="1">
    <source>
        <dbReference type="EMBL" id="KAJ2886167.1"/>
    </source>
</evidence>
<reference evidence="1" key="1">
    <citation type="submission" date="2022-07" db="EMBL/GenBank/DDBJ databases">
        <title>Phylogenomic reconstructions and comparative analyses of Kickxellomycotina fungi.</title>
        <authorList>
            <person name="Reynolds N.K."/>
            <person name="Stajich J.E."/>
            <person name="Barry K."/>
            <person name="Grigoriev I.V."/>
            <person name="Crous P."/>
            <person name="Smith M.E."/>
        </authorList>
    </citation>
    <scope>NUCLEOTIDE SEQUENCE</scope>
    <source>
        <strain evidence="1">CBS 190363</strain>
    </source>
</reference>
<dbReference type="Proteomes" id="UP001139981">
    <property type="component" value="Unassembled WGS sequence"/>
</dbReference>
<feature type="non-terminal residue" evidence="1">
    <location>
        <position position="131"/>
    </location>
</feature>
<organism evidence="1 2">
    <name type="scientific">Coemansia aciculifera</name>
    <dbReference type="NCBI Taxonomy" id="417176"/>
    <lineage>
        <taxon>Eukaryota</taxon>
        <taxon>Fungi</taxon>
        <taxon>Fungi incertae sedis</taxon>
        <taxon>Zoopagomycota</taxon>
        <taxon>Kickxellomycotina</taxon>
        <taxon>Kickxellomycetes</taxon>
        <taxon>Kickxellales</taxon>
        <taxon>Kickxellaceae</taxon>
        <taxon>Coemansia</taxon>
    </lineage>
</organism>
<proteinExistence type="predicted"/>
<keyword evidence="2" id="KW-1185">Reference proteome</keyword>
<evidence type="ECO:0000313" key="2">
    <source>
        <dbReference type="Proteomes" id="UP001139981"/>
    </source>
</evidence>
<gene>
    <name evidence="1" type="ORF">IWW38_005252</name>
</gene>